<evidence type="ECO:0000256" key="12">
    <source>
        <dbReference type="SAM" id="MobiDB-lite"/>
    </source>
</evidence>
<sequence>MEVSSNFTPRRQPSNSLPTFSLPQNNAMLAPHFSNQPRTAPGAASQVAIDPYAHSRPPSSPSFYASSNAQQSNYYTTSNAPQQAAYPSSASQPSSYYTTSTNQQQSGYHPSSTTPQQSSFPATTPQQSSFPSYASHGSASPTGTDHGSRMGSISGPHGGMAPPQPSYGRYGGYPQMSPTLGGPVMSNIHQPGAQMSVMPGMGMPAGYPGHGMMYGHHGQPQPQSERPFKCDQCTQSFSRNHDLKRHKRIHLAVKPFPCNYCSKSFSRKDALKRHRLVKGCENKASENAAGGERPDADRAADADDARSPTTKDP</sequence>
<keyword evidence="4" id="KW-0677">Repeat</keyword>
<dbReference type="Pfam" id="PF00096">
    <property type="entry name" value="zf-C2H2"/>
    <property type="match status" value="2"/>
</dbReference>
<dbReference type="GeneID" id="63713688"/>
<dbReference type="GO" id="GO:0008270">
    <property type="term" value="F:zinc ion binding"/>
    <property type="evidence" value="ECO:0007669"/>
    <property type="project" value="UniProtKB-KW"/>
</dbReference>
<keyword evidence="6" id="KW-0862">Zinc</keyword>
<dbReference type="InterPro" id="IPR050527">
    <property type="entry name" value="Snail/Krueppel_Znf"/>
</dbReference>
<keyword evidence="7" id="KW-0805">Transcription regulation</keyword>
<protein>
    <recommendedName>
        <fullName evidence="13">C2H2-type domain-containing protein</fullName>
    </recommendedName>
</protein>
<evidence type="ECO:0000256" key="7">
    <source>
        <dbReference type="ARBA" id="ARBA00023015"/>
    </source>
</evidence>
<dbReference type="SUPFAM" id="SSF57667">
    <property type="entry name" value="beta-beta-alpha zinc fingers"/>
    <property type="match status" value="1"/>
</dbReference>
<feature type="compositionally biased region" description="Polar residues" evidence="12">
    <location>
        <begin position="61"/>
        <end position="77"/>
    </location>
</feature>
<evidence type="ECO:0000313" key="14">
    <source>
        <dbReference type="EMBL" id="KYK59911.1"/>
    </source>
</evidence>
<evidence type="ECO:0000259" key="13">
    <source>
        <dbReference type="PROSITE" id="PS50157"/>
    </source>
</evidence>
<evidence type="ECO:0000256" key="9">
    <source>
        <dbReference type="ARBA" id="ARBA00023163"/>
    </source>
</evidence>
<dbReference type="OrthoDB" id="8922241at2759"/>
<feature type="compositionally biased region" description="Low complexity" evidence="12">
    <location>
        <begin position="78"/>
        <end position="129"/>
    </location>
</feature>
<evidence type="ECO:0000256" key="2">
    <source>
        <dbReference type="ARBA" id="ARBA00006991"/>
    </source>
</evidence>
<dbReference type="PANTHER" id="PTHR24388:SF54">
    <property type="entry name" value="PROTEIN ESCARGOT"/>
    <property type="match status" value="1"/>
</dbReference>
<dbReference type="PANTHER" id="PTHR24388">
    <property type="entry name" value="ZINC FINGER PROTEIN"/>
    <property type="match status" value="1"/>
</dbReference>
<proteinExistence type="inferred from homology"/>
<keyword evidence="5 11" id="KW-0863">Zinc-finger</keyword>
<evidence type="ECO:0000256" key="11">
    <source>
        <dbReference type="PROSITE-ProRule" id="PRU00042"/>
    </source>
</evidence>
<dbReference type="AlphaFoldDB" id="A0A151GS69"/>
<feature type="domain" description="C2H2-type" evidence="13">
    <location>
        <begin position="228"/>
        <end position="255"/>
    </location>
</feature>
<feature type="compositionally biased region" description="Polar residues" evidence="12">
    <location>
        <begin position="1"/>
        <end position="38"/>
    </location>
</feature>
<feature type="domain" description="C2H2-type" evidence="13">
    <location>
        <begin position="256"/>
        <end position="283"/>
    </location>
</feature>
<feature type="region of interest" description="Disordered" evidence="12">
    <location>
        <begin position="279"/>
        <end position="313"/>
    </location>
</feature>
<accession>A0A151GS69</accession>
<dbReference type="InterPro" id="IPR036236">
    <property type="entry name" value="Znf_C2H2_sf"/>
</dbReference>
<evidence type="ECO:0000256" key="6">
    <source>
        <dbReference type="ARBA" id="ARBA00022833"/>
    </source>
</evidence>
<comment type="subcellular location">
    <subcellularLocation>
        <location evidence="1">Nucleus</location>
    </subcellularLocation>
</comment>
<dbReference type="FunFam" id="3.30.160.60:FF:001156">
    <property type="entry name" value="Zinc finger protein 407"/>
    <property type="match status" value="1"/>
</dbReference>
<evidence type="ECO:0000256" key="4">
    <source>
        <dbReference type="ARBA" id="ARBA00022737"/>
    </source>
</evidence>
<keyword evidence="9" id="KW-0804">Transcription</keyword>
<evidence type="ECO:0000256" key="10">
    <source>
        <dbReference type="ARBA" id="ARBA00023242"/>
    </source>
</evidence>
<dbReference type="PROSITE" id="PS50157">
    <property type="entry name" value="ZINC_FINGER_C2H2_2"/>
    <property type="match status" value="2"/>
</dbReference>
<evidence type="ECO:0000256" key="8">
    <source>
        <dbReference type="ARBA" id="ARBA00023125"/>
    </source>
</evidence>
<organism evidence="14 15">
    <name type="scientific">Drechmeria coniospora</name>
    <name type="common">Nematophagous fungus</name>
    <name type="synonym">Meria coniospora</name>
    <dbReference type="NCBI Taxonomy" id="98403"/>
    <lineage>
        <taxon>Eukaryota</taxon>
        <taxon>Fungi</taxon>
        <taxon>Dikarya</taxon>
        <taxon>Ascomycota</taxon>
        <taxon>Pezizomycotina</taxon>
        <taxon>Sordariomycetes</taxon>
        <taxon>Hypocreomycetidae</taxon>
        <taxon>Hypocreales</taxon>
        <taxon>Ophiocordycipitaceae</taxon>
        <taxon>Drechmeria</taxon>
    </lineage>
</organism>
<dbReference type="GO" id="GO:0005634">
    <property type="term" value="C:nucleus"/>
    <property type="evidence" value="ECO:0007669"/>
    <property type="project" value="UniProtKB-SubCell"/>
</dbReference>
<evidence type="ECO:0000313" key="15">
    <source>
        <dbReference type="Proteomes" id="UP000076580"/>
    </source>
</evidence>
<feature type="compositionally biased region" description="Polar residues" evidence="12">
    <location>
        <begin position="130"/>
        <end position="145"/>
    </location>
</feature>
<evidence type="ECO:0000256" key="5">
    <source>
        <dbReference type="ARBA" id="ARBA00022771"/>
    </source>
</evidence>
<name>A0A151GS69_DRECN</name>
<comment type="similarity">
    <text evidence="2">Belongs to the krueppel C2H2-type zinc-finger protein family.</text>
</comment>
<comment type="caution">
    <text evidence="14">The sequence shown here is derived from an EMBL/GenBank/DDBJ whole genome shotgun (WGS) entry which is preliminary data.</text>
</comment>
<keyword evidence="8" id="KW-0238">DNA-binding</keyword>
<dbReference type="STRING" id="98403.A0A151GS69"/>
<keyword evidence="3" id="KW-0479">Metal-binding</keyword>
<dbReference type="GO" id="GO:0000981">
    <property type="term" value="F:DNA-binding transcription factor activity, RNA polymerase II-specific"/>
    <property type="evidence" value="ECO:0007669"/>
    <property type="project" value="TreeGrafter"/>
</dbReference>
<dbReference type="GO" id="GO:0000978">
    <property type="term" value="F:RNA polymerase II cis-regulatory region sequence-specific DNA binding"/>
    <property type="evidence" value="ECO:0007669"/>
    <property type="project" value="TreeGrafter"/>
</dbReference>
<keyword evidence="15" id="KW-1185">Reference proteome</keyword>
<keyword evidence="10" id="KW-0539">Nucleus</keyword>
<feature type="region of interest" description="Disordered" evidence="12">
    <location>
        <begin position="1"/>
        <end position="174"/>
    </location>
</feature>
<dbReference type="InterPro" id="IPR013087">
    <property type="entry name" value="Znf_C2H2_type"/>
</dbReference>
<feature type="compositionally biased region" description="Basic and acidic residues" evidence="12">
    <location>
        <begin position="292"/>
        <end position="313"/>
    </location>
</feature>
<dbReference type="Gene3D" id="3.30.160.60">
    <property type="entry name" value="Classic Zinc Finger"/>
    <property type="match status" value="2"/>
</dbReference>
<dbReference type="FunFam" id="3.30.160.60:FF:000065">
    <property type="entry name" value="B-cell CLL/lymphoma 6, member B"/>
    <property type="match status" value="1"/>
</dbReference>
<evidence type="ECO:0000256" key="3">
    <source>
        <dbReference type="ARBA" id="ARBA00022723"/>
    </source>
</evidence>
<evidence type="ECO:0000256" key="1">
    <source>
        <dbReference type="ARBA" id="ARBA00004123"/>
    </source>
</evidence>
<dbReference type="InParanoid" id="A0A151GS69"/>
<dbReference type="EMBL" id="LAYC01000001">
    <property type="protein sequence ID" value="KYK59911.1"/>
    <property type="molecule type" value="Genomic_DNA"/>
</dbReference>
<dbReference type="PROSITE" id="PS00028">
    <property type="entry name" value="ZINC_FINGER_C2H2_1"/>
    <property type="match status" value="1"/>
</dbReference>
<gene>
    <name evidence="14" type="ORF">DCS_01045</name>
</gene>
<dbReference type="SMART" id="SM00355">
    <property type="entry name" value="ZnF_C2H2"/>
    <property type="match status" value="2"/>
</dbReference>
<dbReference type="RefSeq" id="XP_040659263.1">
    <property type="nucleotide sequence ID" value="XM_040798380.1"/>
</dbReference>
<dbReference type="Proteomes" id="UP000076580">
    <property type="component" value="Chromosome 01"/>
</dbReference>
<reference evidence="14 15" key="1">
    <citation type="journal article" date="2016" name="Sci. Rep.">
        <title>Insights into Adaptations to a Near-Obligate Nematode Endoparasitic Lifestyle from the Finished Genome of Drechmeria coniospora.</title>
        <authorList>
            <person name="Zhang L."/>
            <person name="Zhou Z."/>
            <person name="Guo Q."/>
            <person name="Fokkens L."/>
            <person name="Miskei M."/>
            <person name="Pocsi I."/>
            <person name="Zhang W."/>
            <person name="Chen M."/>
            <person name="Wang L."/>
            <person name="Sun Y."/>
            <person name="Donzelli B.G."/>
            <person name="Gibson D.M."/>
            <person name="Nelson D.R."/>
            <person name="Luo J.G."/>
            <person name="Rep M."/>
            <person name="Liu H."/>
            <person name="Yang S."/>
            <person name="Wang J."/>
            <person name="Krasnoff S.B."/>
            <person name="Xu Y."/>
            <person name="Molnar I."/>
            <person name="Lin M."/>
        </authorList>
    </citation>
    <scope>NUCLEOTIDE SEQUENCE [LARGE SCALE GENOMIC DNA]</scope>
    <source>
        <strain evidence="14 15">ARSEF 6962</strain>
    </source>
</reference>